<gene>
    <name evidence="2" type="ORF">GCM10022261_16430</name>
</gene>
<evidence type="ECO:0000313" key="2">
    <source>
        <dbReference type="EMBL" id="GAA4284112.1"/>
    </source>
</evidence>
<keyword evidence="3" id="KW-1185">Reference proteome</keyword>
<reference evidence="3" key="1">
    <citation type="journal article" date="2019" name="Int. J. Syst. Evol. Microbiol.">
        <title>The Global Catalogue of Microorganisms (GCM) 10K type strain sequencing project: providing services to taxonomists for standard genome sequencing and annotation.</title>
        <authorList>
            <consortium name="The Broad Institute Genomics Platform"/>
            <consortium name="The Broad Institute Genome Sequencing Center for Infectious Disease"/>
            <person name="Wu L."/>
            <person name="Ma J."/>
        </authorList>
    </citation>
    <scope>NUCLEOTIDE SEQUENCE [LARGE SCALE GENOMIC DNA]</scope>
    <source>
        <strain evidence="3">JCM 17458</strain>
    </source>
</reference>
<feature type="transmembrane region" description="Helical" evidence="1">
    <location>
        <begin position="20"/>
        <end position="38"/>
    </location>
</feature>
<proteinExistence type="predicted"/>
<dbReference type="Proteomes" id="UP001501586">
    <property type="component" value="Unassembled WGS sequence"/>
</dbReference>
<name>A0ABP8EJK1_9MICO</name>
<evidence type="ECO:0000256" key="1">
    <source>
        <dbReference type="SAM" id="Phobius"/>
    </source>
</evidence>
<evidence type="ECO:0000313" key="3">
    <source>
        <dbReference type="Proteomes" id="UP001501586"/>
    </source>
</evidence>
<keyword evidence="1" id="KW-0812">Transmembrane</keyword>
<sequence>MNEDKGSPDDHGKFSLSEDWIATGIGLILLTVCLLGLVNPEIIP</sequence>
<dbReference type="EMBL" id="BAABAZ010000005">
    <property type="protein sequence ID" value="GAA4284112.1"/>
    <property type="molecule type" value="Genomic_DNA"/>
</dbReference>
<organism evidence="2 3">
    <name type="scientific">Brevibacterium daeguense</name>
    <dbReference type="NCBI Taxonomy" id="909936"/>
    <lineage>
        <taxon>Bacteria</taxon>
        <taxon>Bacillati</taxon>
        <taxon>Actinomycetota</taxon>
        <taxon>Actinomycetes</taxon>
        <taxon>Micrococcales</taxon>
        <taxon>Brevibacteriaceae</taxon>
        <taxon>Brevibacterium</taxon>
    </lineage>
</organism>
<comment type="caution">
    <text evidence="2">The sequence shown here is derived from an EMBL/GenBank/DDBJ whole genome shotgun (WGS) entry which is preliminary data.</text>
</comment>
<protein>
    <submittedName>
        <fullName evidence="2">Uncharacterized protein</fullName>
    </submittedName>
</protein>
<accession>A0ABP8EJK1</accession>
<keyword evidence="1" id="KW-1133">Transmembrane helix</keyword>
<keyword evidence="1" id="KW-0472">Membrane</keyword>
<dbReference type="RefSeq" id="WP_272902323.1">
    <property type="nucleotide sequence ID" value="NZ_BAABAZ010000005.1"/>
</dbReference>